<dbReference type="InterPro" id="IPR049730">
    <property type="entry name" value="SNF2/RAD54-like_C"/>
</dbReference>
<evidence type="ECO:0000256" key="6">
    <source>
        <dbReference type="ARBA" id="ARBA00023242"/>
    </source>
</evidence>
<dbReference type="GO" id="GO:0016787">
    <property type="term" value="F:hydrolase activity"/>
    <property type="evidence" value="ECO:0007669"/>
    <property type="project" value="UniProtKB-KW"/>
</dbReference>
<dbReference type="GO" id="GO:0003678">
    <property type="term" value="F:DNA helicase activity"/>
    <property type="evidence" value="ECO:0007669"/>
    <property type="project" value="UniProtKB-EC"/>
</dbReference>
<dbReference type="AlphaFoldDB" id="A0A2I0BHH9"/>
<evidence type="ECO:0000259" key="8">
    <source>
        <dbReference type="PROSITE" id="PS51192"/>
    </source>
</evidence>
<accession>A0A2I0BHH9</accession>
<dbReference type="InterPro" id="IPR001650">
    <property type="entry name" value="Helicase_C-like"/>
</dbReference>
<dbReference type="SMART" id="SM00490">
    <property type="entry name" value="HELICc"/>
    <property type="match status" value="1"/>
</dbReference>
<keyword evidence="5" id="KW-0067">ATP-binding</keyword>
<feature type="region of interest" description="Disordered" evidence="7">
    <location>
        <begin position="409"/>
        <end position="436"/>
    </location>
</feature>
<keyword evidence="3 10" id="KW-0378">Hydrolase</keyword>
<organism evidence="10 11">
    <name type="scientific">Apostasia shenzhenica</name>
    <dbReference type="NCBI Taxonomy" id="1088818"/>
    <lineage>
        <taxon>Eukaryota</taxon>
        <taxon>Viridiplantae</taxon>
        <taxon>Streptophyta</taxon>
        <taxon>Embryophyta</taxon>
        <taxon>Tracheophyta</taxon>
        <taxon>Spermatophyta</taxon>
        <taxon>Magnoliopsida</taxon>
        <taxon>Liliopsida</taxon>
        <taxon>Asparagales</taxon>
        <taxon>Orchidaceae</taxon>
        <taxon>Apostasioideae</taxon>
        <taxon>Apostasia</taxon>
    </lineage>
</organism>
<dbReference type="PANTHER" id="PTHR45821">
    <property type="entry name" value="SNF2 DOMAIN-CONTAINING PROTEIN CLASSY 2-RELATED"/>
    <property type="match status" value="1"/>
</dbReference>
<dbReference type="Proteomes" id="UP000236161">
    <property type="component" value="Unassembled WGS sequence"/>
</dbReference>
<dbReference type="Gene3D" id="3.40.50.300">
    <property type="entry name" value="P-loop containing nucleotide triphosphate hydrolases"/>
    <property type="match status" value="1"/>
</dbReference>
<feature type="domain" description="Helicase ATP-binding" evidence="8">
    <location>
        <begin position="666"/>
        <end position="867"/>
    </location>
</feature>
<evidence type="ECO:0000256" key="2">
    <source>
        <dbReference type="ARBA" id="ARBA00022741"/>
    </source>
</evidence>
<evidence type="ECO:0000256" key="3">
    <source>
        <dbReference type="ARBA" id="ARBA00022801"/>
    </source>
</evidence>
<dbReference type="Pfam" id="PF00176">
    <property type="entry name" value="SNF2-rel_dom"/>
    <property type="match status" value="1"/>
</dbReference>
<evidence type="ECO:0000259" key="9">
    <source>
        <dbReference type="PROSITE" id="PS51194"/>
    </source>
</evidence>
<feature type="domain" description="Helicase C-terminal" evidence="9">
    <location>
        <begin position="1025"/>
        <end position="1200"/>
    </location>
</feature>
<comment type="subcellular location">
    <subcellularLocation>
        <location evidence="1">Nucleus</location>
    </subcellularLocation>
</comment>
<dbReference type="OrthoDB" id="448448at2759"/>
<dbReference type="InterPro" id="IPR038718">
    <property type="entry name" value="SNF2-like_sf"/>
</dbReference>
<evidence type="ECO:0000256" key="4">
    <source>
        <dbReference type="ARBA" id="ARBA00022806"/>
    </source>
</evidence>
<evidence type="ECO:0000256" key="5">
    <source>
        <dbReference type="ARBA" id="ARBA00022840"/>
    </source>
</evidence>
<evidence type="ECO:0000313" key="11">
    <source>
        <dbReference type="Proteomes" id="UP000236161"/>
    </source>
</evidence>
<feature type="compositionally biased region" description="Basic residues" evidence="7">
    <location>
        <begin position="415"/>
        <end position="424"/>
    </location>
</feature>
<keyword evidence="4" id="KW-0347">Helicase</keyword>
<dbReference type="GO" id="GO:0080188">
    <property type="term" value="P:gene silencing by siRNA-directed DNA methylation"/>
    <property type="evidence" value="ECO:0007669"/>
    <property type="project" value="InterPro"/>
</dbReference>
<proteinExistence type="predicted"/>
<dbReference type="PROSITE" id="PS51192">
    <property type="entry name" value="HELICASE_ATP_BIND_1"/>
    <property type="match status" value="1"/>
</dbReference>
<dbReference type="PROSITE" id="PS51194">
    <property type="entry name" value="HELICASE_CTER"/>
    <property type="match status" value="1"/>
</dbReference>
<keyword evidence="2" id="KW-0547">Nucleotide-binding</keyword>
<evidence type="ECO:0000256" key="1">
    <source>
        <dbReference type="ARBA" id="ARBA00004123"/>
    </source>
</evidence>
<dbReference type="PANTHER" id="PTHR45821:SF2">
    <property type="entry name" value="SNF2 DOMAIN-CONTAINING PROTEIN CLASSY 2"/>
    <property type="match status" value="1"/>
</dbReference>
<dbReference type="SUPFAM" id="SSF52540">
    <property type="entry name" value="P-loop containing nucleoside triphosphate hydrolases"/>
    <property type="match status" value="2"/>
</dbReference>
<dbReference type="GO" id="GO:0005524">
    <property type="term" value="F:ATP binding"/>
    <property type="evidence" value="ECO:0007669"/>
    <property type="project" value="UniProtKB-KW"/>
</dbReference>
<protein>
    <submittedName>
        <fullName evidence="10">CHD3-type chromatin-remodeling factor PICKLE</fullName>
        <ecNumber evidence="10">3.6.4.12</ecNumber>
    </submittedName>
</protein>
<dbReference type="EC" id="3.6.4.12" evidence="10"/>
<dbReference type="Pfam" id="PF00271">
    <property type="entry name" value="Helicase_C"/>
    <property type="match status" value="1"/>
</dbReference>
<dbReference type="InterPro" id="IPR027417">
    <property type="entry name" value="P-loop_NTPase"/>
</dbReference>
<dbReference type="STRING" id="1088818.A0A2I0BHH9"/>
<dbReference type="Gene3D" id="3.40.50.10810">
    <property type="entry name" value="Tandem AAA-ATPase domain"/>
    <property type="match status" value="1"/>
</dbReference>
<keyword evidence="11" id="KW-1185">Reference proteome</keyword>
<dbReference type="GO" id="GO:0005634">
    <property type="term" value="C:nucleus"/>
    <property type="evidence" value="ECO:0007669"/>
    <property type="project" value="UniProtKB-SubCell"/>
</dbReference>
<dbReference type="CDD" id="cd18793">
    <property type="entry name" value="SF2_C_SNF"/>
    <property type="match status" value="1"/>
</dbReference>
<name>A0A2I0BHH9_9ASPA</name>
<evidence type="ECO:0000256" key="7">
    <source>
        <dbReference type="SAM" id="MobiDB-lite"/>
    </source>
</evidence>
<keyword evidence="6" id="KW-0539">Nucleus</keyword>
<dbReference type="InterPro" id="IPR014001">
    <property type="entry name" value="Helicase_ATP-bd"/>
</dbReference>
<sequence length="1219" mass="140582">MQESRKHPINSTPFEAFCRGSWHETDTLSIINGKIFIQIGQDTSTIEKEICGDYIRLRSRKANAYDCSNLLKVGVDVCVLSTRHNLEKSNEESQLHFPLWYDAKIISKKSGIHNSRCSCLFSVIIYKERALSATGKNIVFERAEIVTIDRIAILQRLSGEPCETEFHKWSFSDDSISSSRSKFLSGIVSSEVSWLVVLSILKRISFHIKLLHDSIVYQINDSNTSFSNTMEGIKVIQFRRFNEQLRPVIQTLAPLVLAIGMGTEAPLEVESELDIKKPLEVDSESEVEVLYDCKSLRRSKRQRIQPDRFTSYASPNFNRNSSKNMDQVISIAEQENQLSIFLEEEEHFLDNLNLCLVERNSDDEYSPTSESGRRNILHEKVKDIESQLLISLDVEEVCEVHPSNFSGNLKEHALGKTKRGRGRPRIRDGSTSQSGAMHAKRNFYRKKKILLSAVECEKLIQQCIGNIEAEMETELQAGFQSAKITPEELEEFKWSPSPVDHSEVEEHEDLWTEMEHTINALSLLEQKQELDLDPSSDIDPNSSDDVKQQCNHEFKLDEQIGIICQLCDFVQTEIRDVLPQFMMSDCWNSNRENFGKEEFRNIGSYYQDSSFLGDAISRSDIISLVGDGNVWGLIPELKLKLYNHQKKAYEFIWRNIAGSLKPQEMEVHSDDTGGCVISHSPGSGKTLLLISFIVSFLRLFPRSRPLILAPKITVYVWRKEFEKWGVQFPLHIIYPIQSFKKTTWNCKIRISSTDRRKPNRKMRHAFDSISKLQQWHKEPSVLLMSYSSFSLMQKDSKDVHKKFMAKVLQESPGLLVLDEGHNPRSTISKLRKLLMAVKTKSRILLSGTLFQNNFEEYFNTLCLARPSFAEDVLMVVKRNKLSYYKKSEKRSTKKERIARKLFVQRIGEKIESSMEDDRKQGFDVLNKITKGFIDIYENDNSLNLPGLHIYTIVLLPTEIQHEVLVRLQSCLQHTRRYPIELELLITVGSIHPWLIKTMAHADDYFNDGELENIEKYKDNFKSGSKVKFVFDIVHKSTLKKEKVLIFSHNIPPINLLVKFFEKYMGWHKGEEVLVLQGDQELSIRAKIMDKFNGDVENKCRVLFASTSACAEGISLTAASRVVLLDSEWNHSKTRQAIARAFRPGQEREVYVYKLLASGTWEQEKYQSNEWKAWLSKMILIGEYIENNSCRKVDVVDDNMLRELVEEDQGSMFQMIMKQD</sequence>
<dbReference type="EMBL" id="KZ451883">
    <property type="protein sequence ID" value="PKA67256.1"/>
    <property type="molecule type" value="Genomic_DNA"/>
</dbReference>
<dbReference type="SMART" id="SM00487">
    <property type="entry name" value="DEXDc"/>
    <property type="match status" value="1"/>
</dbReference>
<dbReference type="InterPro" id="IPR044567">
    <property type="entry name" value="CLSY/DRD1"/>
</dbReference>
<evidence type="ECO:0000313" key="10">
    <source>
        <dbReference type="EMBL" id="PKA67256.1"/>
    </source>
</evidence>
<reference evidence="10 11" key="1">
    <citation type="journal article" date="2017" name="Nature">
        <title>The Apostasia genome and the evolution of orchids.</title>
        <authorList>
            <person name="Zhang G.Q."/>
            <person name="Liu K.W."/>
            <person name="Li Z."/>
            <person name="Lohaus R."/>
            <person name="Hsiao Y.Y."/>
            <person name="Niu S.C."/>
            <person name="Wang J.Y."/>
            <person name="Lin Y.C."/>
            <person name="Xu Q."/>
            <person name="Chen L.J."/>
            <person name="Yoshida K."/>
            <person name="Fujiwara S."/>
            <person name="Wang Z.W."/>
            <person name="Zhang Y.Q."/>
            <person name="Mitsuda N."/>
            <person name="Wang M."/>
            <person name="Liu G.H."/>
            <person name="Pecoraro L."/>
            <person name="Huang H.X."/>
            <person name="Xiao X.J."/>
            <person name="Lin M."/>
            <person name="Wu X.Y."/>
            <person name="Wu W.L."/>
            <person name="Chen Y.Y."/>
            <person name="Chang S.B."/>
            <person name="Sakamoto S."/>
            <person name="Ohme-Takagi M."/>
            <person name="Yagi M."/>
            <person name="Zeng S.J."/>
            <person name="Shen C.Y."/>
            <person name="Yeh C.M."/>
            <person name="Luo Y.B."/>
            <person name="Tsai W.C."/>
            <person name="Van de Peer Y."/>
            <person name="Liu Z.J."/>
        </authorList>
    </citation>
    <scope>NUCLEOTIDE SEQUENCE [LARGE SCALE GENOMIC DNA]</scope>
    <source>
        <strain evidence="11">cv. Shenzhen</strain>
        <tissue evidence="10">Stem</tissue>
    </source>
</reference>
<dbReference type="InterPro" id="IPR000330">
    <property type="entry name" value="SNF2_N"/>
</dbReference>
<gene>
    <name evidence="10" type="primary">PKL</name>
    <name evidence="10" type="ORF">AXF42_Ash004749</name>
</gene>